<organism evidence="1">
    <name type="scientific">viral metagenome</name>
    <dbReference type="NCBI Taxonomy" id="1070528"/>
    <lineage>
        <taxon>unclassified sequences</taxon>
        <taxon>metagenomes</taxon>
        <taxon>organismal metagenomes</taxon>
    </lineage>
</organism>
<proteinExistence type="predicted"/>
<dbReference type="EMBL" id="MN740503">
    <property type="protein sequence ID" value="QHU30008.1"/>
    <property type="molecule type" value="Genomic_DNA"/>
</dbReference>
<accession>A0A6C0LJE7</accession>
<evidence type="ECO:0000313" key="1">
    <source>
        <dbReference type="EMBL" id="QHU30008.1"/>
    </source>
</evidence>
<sequence>MAKHEIFRIKLTPNLASEWGEVTTEWKRTLTTGKEAIIRVTNTISCGDAYVDIDEEQYQELLLKSDQDVMLTHYDGGFENYGYGIGKVTVTCCNEYVLNEQEKNEVYRSIYKWDLVYREKSSDSESDSGSEMDQAKLKRHTWICKGEYHKLHGGFTIKK</sequence>
<reference evidence="1" key="1">
    <citation type="journal article" date="2020" name="Nature">
        <title>Giant virus diversity and host interactions through global metagenomics.</title>
        <authorList>
            <person name="Schulz F."/>
            <person name="Roux S."/>
            <person name="Paez-Espino D."/>
            <person name="Jungbluth S."/>
            <person name="Walsh D.A."/>
            <person name="Denef V.J."/>
            <person name="McMahon K.D."/>
            <person name="Konstantinidis K.T."/>
            <person name="Eloe-Fadrosh E.A."/>
            <person name="Kyrpides N.C."/>
            <person name="Woyke T."/>
        </authorList>
    </citation>
    <scope>NUCLEOTIDE SEQUENCE</scope>
    <source>
        <strain evidence="1">GVMAG-M-3300027833-11</strain>
    </source>
</reference>
<dbReference type="AlphaFoldDB" id="A0A6C0LJE7"/>
<name>A0A6C0LJE7_9ZZZZ</name>
<protein>
    <submittedName>
        <fullName evidence="1">Uncharacterized protein</fullName>
    </submittedName>
</protein>